<name>A0A4V2LZI2_9ACTN</name>
<dbReference type="Pfam" id="PF12697">
    <property type="entry name" value="Abhydrolase_6"/>
    <property type="match status" value="1"/>
</dbReference>
<dbReference type="PANTHER" id="PTHR37017">
    <property type="entry name" value="AB HYDROLASE-1 DOMAIN-CONTAINING PROTEIN-RELATED"/>
    <property type="match status" value="1"/>
</dbReference>
<accession>A0A4V2LZI2</accession>
<reference evidence="2 3" key="1">
    <citation type="submission" date="2019-02" db="EMBL/GenBank/DDBJ databases">
        <title>Kribbella capetownensis sp. nov. and Kribbella speibonae sp. nov., isolated from soil.</title>
        <authorList>
            <person name="Curtis S.M."/>
            <person name="Norton I."/>
            <person name="Everest G.J."/>
            <person name="Meyers P.R."/>
        </authorList>
    </citation>
    <scope>NUCLEOTIDE SEQUENCE [LARGE SCALE GENOMIC DNA]</scope>
    <source>
        <strain evidence="2 3">KCTC 29219</strain>
    </source>
</reference>
<dbReference type="AlphaFoldDB" id="A0A4V2LZI2"/>
<protein>
    <submittedName>
        <fullName evidence="2">Alpha/beta hydrolase</fullName>
    </submittedName>
</protein>
<evidence type="ECO:0000259" key="1">
    <source>
        <dbReference type="Pfam" id="PF12697"/>
    </source>
</evidence>
<evidence type="ECO:0000313" key="2">
    <source>
        <dbReference type="EMBL" id="TCC08256.1"/>
    </source>
</evidence>
<dbReference type="SUPFAM" id="SSF53474">
    <property type="entry name" value="alpha/beta-Hydrolases"/>
    <property type="match status" value="1"/>
</dbReference>
<organism evidence="2 3">
    <name type="scientific">Kribbella soli</name>
    <dbReference type="NCBI Taxonomy" id="1124743"/>
    <lineage>
        <taxon>Bacteria</taxon>
        <taxon>Bacillati</taxon>
        <taxon>Actinomycetota</taxon>
        <taxon>Actinomycetes</taxon>
        <taxon>Propionibacteriales</taxon>
        <taxon>Kribbellaceae</taxon>
        <taxon>Kribbella</taxon>
    </lineage>
</organism>
<gene>
    <name evidence="2" type="ORF">E0H45_20365</name>
</gene>
<dbReference type="PANTHER" id="PTHR37017:SF11">
    <property type="entry name" value="ESTERASE_LIPASE_THIOESTERASE DOMAIN-CONTAINING PROTEIN"/>
    <property type="match status" value="1"/>
</dbReference>
<dbReference type="InterPro" id="IPR052897">
    <property type="entry name" value="Sec-Metab_Biosynth_Hydrolase"/>
</dbReference>
<evidence type="ECO:0000313" key="3">
    <source>
        <dbReference type="Proteomes" id="UP000292346"/>
    </source>
</evidence>
<dbReference type="GO" id="GO:0016787">
    <property type="term" value="F:hydrolase activity"/>
    <property type="evidence" value="ECO:0007669"/>
    <property type="project" value="UniProtKB-KW"/>
</dbReference>
<dbReference type="Gene3D" id="3.40.50.1820">
    <property type="entry name" value="alpha/beta hydrolase"/>
    <property type="match status" value="1"/>
</dbReference>
<dbReference type="OrthoDB" id="9773549at2"/>
<dbReference type="RefSeq" id="WP_131339506.1">
    <property type="nucleotide sequence ID" value="NZ_SJJZ01000002.1"/>
</dbReference>
<dbReference type="EMBL" id="SJJZ01000002">
    <property type="protein sequence ID" value="TCC08256.1"/>
    <property type="molecule type" value="Genomic_DNA"/>
</dbReference>
<dbReference type="InterPro" id="IPR000073">
    <property type="entry name" value="AB_hydrolase_1"/>
</dbReference>
<comment type="caution">
    <text evidence="2">The sequence shown here is derived from an EMBL/GenBank/DDBJ whole genome shotgun (WGS) entry which is preliminary data.</text>
</comment>
<keyword evidence="3" id="KW-1185">Reference proteome</keyword>
<dbReference type="InterPro" id="IPR029058">
    <property type="entry name" value="AB_hydrolase_fold"/>
</dbReference>
<sequence>MAGTFVLITGAWHGGWAWRPVAEQLRSAGHQVLTPTLPGLQDGADPTPHTLTDVVDSVVELVESEDLRDVTLVGHSWGGYVIAGAAPRLAPRLRKLVFWSAFVPAEGRSLYDEVPPNYQALFDGQAQASGNNSVAMPFEVWQMAFMPDASEDVQRVVHSLLVPQPMQYFTETVAPLDLDTLGVPVGYLLGEDDVALPPGEYGWNRFAERLGVAPVPTPGSHEACFTRPVELAEALLKI</sequence>
<proteinExistence type="predicted"/>
<keyword evidence="2" id="KW-0378">Hydrolase</keyword>
<feature type="domain" description="AB hydrolase-1" evidence="1">
    <location>
        <begin position="5"/>
        <end position="234"/>
    </location>
</feature>
<dbReference type="Proteomes" id="UP000292346">
    <property type="component" value="Unassembled WGS sequence"/>
</dbReference>